<feature type="domain" description="DHHA2" evidence="8">
    <location>
        <begin position="180"/>
        <end position="307"/>
    </location>
</feature>
<reference evidence="9 10" key="1">
    <citation type="submission" date="2017-09" db="EMBL/GenBank/DDBJ databases">
        <title>Depth-based differentiation of microbial function through sediment-hosted aquifers and enrichment of novel symbionts in the deep terrestrial subsurface.</title>
        <authorList>
            <person name="Probst A.J."/>
            <person name="Ladd B."/>
            <person name="Jarett J.K."/>
            <person name="Geller-Mcgrath D.E."/>
            <person name="Sieber C.M."/>
            <person name="Emerson J.B."/>
            <person name="Anantharaman K."/>
            <person name="Thomas B.C."/>
            <person name="Malmstrom R."/>
            <person name="Stieglmeier M."/>
            <person name="Klingl A."/>
            <person name="Woyke T."/>
            <person name="Ryan C.M."/>
            <person name="Banfield J.F."/>
        </authorList>
    </citation>
    <scope>NUCLEOTIDE SEQUENCE [LARGE SCALE GENOMIC DNA]</scope>
    <source>
        <strain evidence="9">CG10_big_fil_rev_8_21_14_0_10_46_23</strain>
    </source>
</reference>
<dbReference type="SUPFAM" id="SSF64182">
    <property type="entry name" value="DHH phosphoesterases"/>
    <property type="match status" value="1"/>
</dbReference>
<organism evidence="9 10">
    <name type="scientific">Candidatus Yanofskybacteria bacterium CG10_big_fil_rev_8_21_14_0_10_46_23</name>
    <dbReference type="NCBI Taxonomy" id="1975098"/>
    <lineage>
        <taxon>Bacteria</taxon>
        <taxon>Candidatus Yanofskyibacteriota</taxon>
    </lineage>
</organism>
<keyword evidence="5" id="KW-0464">Manganese</keyword>
<dbReference type="InterPro" id="IPR001667">
    <property type="entry name" value="DDH_dom"/>
</dbReference>
<dbReference type="PANTHER" id="PTHR12112:SF22">
    <property type="entry name" value="MANGANESE-DEPENDENT INORGANIC PYROPHOSPHATASE-RELATED"/>
    <property type="match status" value="1"/>
</dbReference>
<dbReference type="GO" id="GO:0005737">
    <property type="term" value="C:cytoplasm"/>
    <property type="evidence" value="ECO:0007669"/>
    <property type="project" value="InterPro"/>
</dbReference>
<evidence type="ECO:0000256" key="4">
    <source>
        <dbReference type="ARBA" id="ARBA00022801"/>
    </source>
</evidence>
<dbReference type="InterPro" id="IPR004097">
    <property type="entry name" value="DHHA2"/>
</dbReference>
<comment type="caution">
    <text evidence="9">The sequence shown here is derived from an EMBL/GenBank/DDBJ whole genome shotgun (WGS) entry which is preliminary data.</text>
</comment>
<comment type="catalytic activity">
    <reaction evidence="7">
        <text>diphosphate + H2O = 2 phosphate + H(+)</text>
        <dbReference type="Rhea" id="RHEA:24576"/>
        <dbReference type="ChEBI" id="CHEBI:15377"/>
        <dbReference type="ChEBI" id="CHEBI:15378"/>
        <dbReference type="ChEBI" id="CHEBI:33019"/>
        <dbReference type="ChEBI" id="CHEBI:43474"/>
        <dbReference type="EC" id="3.6.1.1"/>
    </reaction>
</comment>
<proteinExistence type="predicted"/>
<evidence type="ECO:0000259" key="8">
    <source>
        <dbReference type="SMART" id="SM01131"/>
    </source>
</evidence>
<protein>
    <recommendedName>
        <fullName evidence="2">inorganic diphosphatase</fullName>
        <ecNumber evidence="2">3.6.1.1</ecNumber>
    </recommendedName>
    <alternativeName>
        <fullName evidence="6">Pyrophosphate phospho-hydrolase</fullName>
    </alternativeName>
</protein>
<dbReference type="EC" id="3.6.1.1" evidence="2"/>
<dbReference type="Pfam" id="PF02833">
    <property type="entry name" value="DHHA2"/>
    <property type="match status" value="1"/>
</dbReference>
<dbReference type="SMART" id="SM01131">
    <property type="entry name" value="DHHA2"/>
    <property type="match status" value="1"/>
</dbReference>
<evidence type="ECO:0000256" key="1">
    <source>
        <dbReference type="ARBA" id="ARBA00001936"/>
    </source>
</evidence>
<dbReference type="GO" id="GO:0046872">
    <property type="term" value="F:metal ion binding"/>
    <property type="evidence" value="ECO:0007669"/>
    <property type="project" value="UniProtKB-KW"/>
</dbReference>
<dbReference type="Gene3D" id="3.90.1640.10">
    <property type="entry name" value="inorganic pyrophosphatase (n-terminal core)"/>
    <property type="match status" value="1"/>
</dbReference>
<dbReference type="PANTHER" id="PTHR12112">
    <property type="entry name" value="BNIP - RELATED"/>
    <property type="match status" value="1"/>
</dbReference>
<keyword evidence="3" id="KW-0479">Metal-binding</keyword>
<dbReference type="Proteomes" id="UP000230232">
    <property type="component" value="Unassembled WGS sequence"/>
</dbReference>
<accession>A0A2H0R5K0</accession>
<evidence type="ECO:0000256" key="7">
    <source>
        <dbReference type="ARBA" id="ARBA00047820"/>
    </source>
</evidence>
<dbReference type="NCBIfam" id="NF003877">
    <property type="entry name" value="PRK05427.1"/>
    <property type="match status" value="1"/>
</dbReference>
<evidence type="ECO:0000256" key="3">
    <source>
        <dbReference type="ARBA" id="ARBA00022723"/>
    </source>
</evidence>
<dbReference type="Gene3D" id="3.10.310.20">
    <property type="entry name" value="DHHA2 domain"/>
    <property type="match status" value="1"/>
</dbReference>
<dbReference type="InterPro" id="IPR038763">
    <property type="entry name" value="DHH_sf"/>
</dbReference>
<sequence length="307" mass="34506">MENIFVVGHKNPDTDTVVSSLAMAHFLNQRDKTDIYKPGMVGQPNTETEYIFNRFKVELPPIVLEGKNKRLFLVDHNEAGQMIEGHAVTDIVGIVDHHKFDFKNSEPLEIIARPWGSTSTIIYDLYEKEKIAIPQELKPLLLCAMLSDTVILRSPTTTPKDEAVIKELGKALALDYEELGVEIFKAKAAVTEKLPKEILHNDFKDFEIKGGKYGIGQLELSDFKEIASRFGEILEIMEDESTQNKYRGILLIVTDILNEGSIILATRAIEAEIFHLFKTKKSGPASEFIPGLISRKKQVVPILNDSL</sequence>
<evidence type="ECO:0000313" key="9">
    <source>
        <dbReference type="EMBL" id="PIR41304.1"/>
    </source>
</evidence>
<name>A0A2H0R5K0_9BACT</name>
<dbReference type="AlphaFoldDB" id="A0A2H0R5K0"/>
<dbReference type="EMBL" id="PCXO01000009">
    <property type="protein sequence ID" value="PIR41304.1"/>
    <property type="molecule type" value="Genomic_DNA"/>
</dbReference>
<evidence type="ECO:0000313" key="10">
    <source>
        <dbReference type="Proteomes" id="UP000230232"/>
    </source>
</evidence>
<dbReference type="FunFam" id="3.90.1640.10:FF:000001">
    <property type="entry name" value="Probable manganese-dependent inorganic pyrophosphatase"/>
    <property type="match status" value="1"/>
</dbReference>
<evidence type="ECO:0000256" key="6">
    <source>
        <dbReference type="ARBA" id="ARBA00032535"/>
    </source>
</evidence>
<dbReference type="Pfam" id="PF01368">
    <property type="entry name" value="DHH"/>
    <property type="match status" value="1"/>
</dbReference>
<keyword evidence="4" id="KW-0378">Hydrolase</keyword>
<dbReference type="InterPro" id="IPR038222">
    <property type="entry name" value="DHHA2_dom_sf"/>
</dbReference>
<evidence type="ECO:0000256" key="5">
    <source>
        <dbReference type="ARBA" id="ARBA00023211"/>
    </source>
</evidence>
<dbReference type="GO" id="GO:0004427">
    <property type="term" value="F:inorganic diphosphate phosphatase activity"/>
    <property type="evidence" value="ECO:0007669"/>
    <property type="project" value="UniProtKB-EC"/>
</dbReference>
<gene>
    <name evidence="9" type="ORF">COV31_01925</name>
</gene>
<evidence type="ECO:0000256" key="2">
    <source>
        <dbReference type="ARBA" id="ARBA00012146"/>
    </source>
</evidence>
<comment type="cofactor">
    <cofactor evidence="1">
        <name>Mn(2+)</name>
        <dbReference type="ChEBI" id="CHEBI:29035"/>
    </cofactor>
</comment>